<evidence type="ECO:0000313" key="5">
    <source>
        <dbReference type="EMBL" id="MBC8432209.1"/>
    </source>
</evidence>
<feature type="domain" description="Response regulatory" evidence="4">
    <location>
        <begin position="10"/>
        <end position="124"/>
    </location>
</feature>
<name>A0A8J6NSL7_9BACT</name>
<dbReference type="PANTHER" id="PTHR44591">
    <property type="entry name" value="STRESS RESPONSE REGULATOR PROTEIN 1"/>
    <property type="match status" value="1"/>
</dbReference>
<organism evidence="5 6">
    <name type="scientific">Candidatus Desulfatibia vada</name>
    <dbReference type="NCBI Taxonomy" id="2841696"/>
    <lineage>
        <taxon>Bacteria</taxon>
        <taxon>Pseudomonadati</taxon>
        <taxon>Thermodesulfobacteriota</taxon>
        <taxon>Desulfobacteria</taxon>
        <taxon>Desulfobacterales</taxon>
        <taxon>Desulfobacterales incertae sedis</taxon>
        <taxon>Candidatus Desulfatibia</taxon>
    </lineage>
</organism>
<feature type="modified residue" description="4-aspartylphosphate" evidence="2">
    <location>
        <position position="59"/>
    </location>
</feature>
<dbReference type="PROSITE" id="PS50110">
    <property type="entry name" value="RESPONSE_REGULATORY"/>
    <property type="match status" value="1"/>
</dbReference>
<keyword evidence="3" id="KW-0812">Transmembrane</keyword>
<dbReference type="InterPro" id="IPR011006">
    <property type="entry name" value="CheY-like_superfamily"/>
</dbReference>
<dbReference type="EMBL" id="JACNIG010000211">
    <property type="protein sequence ID" value="MBC8432209.1"/>
    <property type="molecule type" value="Genomic_DNA"/>
</dbReference>
<gene>
    <name evidence="5" type="ORF">H8D96_09840</name>
</gene>
<dbReference type="AlphaFoldDB" id="A0A8J6NSL7"/>
<sequence length="163" mass="18067">MVLKTDKTVRILVVDDDQQLANMLVEFLVKMGYQATAAYGGREGLTQFEQGDFQLAILDLKLPDMDGMELLEAIKAVDSRAVVLIITGYGTIESSIIAVKKGAYDFIPKPINLEALELIIRRALEKHTLFKQLGIFRGLTLALIISVPVWLILGIILAKILLK</sequence>
<evidence type="ECO:0000256" key="3">
    <source>
        <dbReference type="SAM" id="Phobius"/>
    </source>
</evidence>
<evidence type="ECO:0000256" key="1">
    <source>
        <dbReference type="ARBA" id="ARBA00022553"/>
    </source>
</evidence>
<dbReference type="InterPro" id="IPR001789">
    <property type="entry name" value="Sig_transdc_resp-reg_receiver"/>
</dbReference>
<comment type="caution">
    <text evidence="5">The sequence shown here is derived from an EMBL/GenBank/DDBJ whole genome shotgun (WGS) entry which is preliminary data.</text>
</comment>
<keyword evidence="3" id="KW-1133">Transmembrane helix</keyword>
<dbReference type="Pfam" id="PF00072">
    <property type="entry name" value="Response_reg"/>
    <property type="match status" value="1"/>
</dbReference>
<evidence type="ECO:0000313" key="6">
    <source>
        <dbReference type="Proteomes" id="UP000605201"/>
    </source>
</evidence>
<proteinExistence type="predicted"/>
<keyword evidence="1 2" id="KW-0597">Phosphoprotein</keyword>
<accession>A0A8J6NSL7</accession>
<dbReference type="SUPFAM" id="SSF52172">
    <property type="entry name" value="CheY-like"/>
    <property type="match status" value="1"/>
</dbReference>
<feature type="transmembrane region" description="Helical" evidence="3">
    <location>
        <begin position="139"/>
        <end position="162"/>
    </location>
</feature>
<evidence type="ECO:0000256" key="2">
    <source>
        <dbReference type="PROSITE-ProRule" id="PRU00169"/>
    </source>
</evidence>
<evidence type="ECO:0000259" key="4">
    <source>
        <dbReference type="PROSITE" id="PS50110"/>
    </source>
</evidence>
<dbReference type="GO" id="GO:0000160">
    <property type="term" value="P:phosphorelay signal transduction system"/>
    <property type="evidence" value="ECO:0007669"/>
    <property type="project" value="InterPro"/>
</dbReference>
<dbReference type="PANTHER" id="PTHR44591:SF3">
    <property type="entry name" value="RESPONSE REGULATORY DOMAIN-CONTAINING PROTEIN"/>
    <property type="match status" value="1"/>
</dbReference>
<protein>
    <submittedName>
        <fullName evidence="5">Response regulator</fullName>
    </submittedName>
</protein>
<dbReference type="Gene3D" id="3.40.50.2300">
    <property type="match status" value="1"/>
</dbReference>
<dbReference type="SMART" id="SM00448">
    <property type="entry name" value="REC"/>
    <property type="match status" value="1"/>
</dbReference>
<reference evidence="5 6" key="1">
    <citation type="submission" date="2020-08" db="EMBL/GenBank/DDBJ databases">
        <title>Bridging the membrane lipid divide: bacteria of the FCB group superphylum have the potential to synthesize archaeal ether lipids.</title>
        <authorList>
            <person name="Villanueva L."/>
            <person name="Von Meijenfeldt F.A.B."/>
            <person name="Westbye A.B."/>
            <person name="Yadav S."/>
            <person name="Hopmans E.C."/>
            <person name="Dutilh B.E."/>
            <person name="Sinninghe Damste J.S."/>
        </authorList>
    </citation>
    <scope>NUCLEOTIDE SEQUENCE [LARGE SCALE GENOMIC DNA]</scope>
    <source>
        <strain evidence="5">NIOZ-UU17</strain>
    </source>
</reference>
<keyword evidence="3" id="KW-0472">Membrane</keyword>
<dbReference type="Proteomes" id="UP000605201">
    <property type="component" value="Unassembled WGS sequence"/>
</dbReference>
<dbReference type="InterPro" id="IPR050595">
    <property type="entry name" value="Bact_response_regulator"/>
</dbReference>